<evidence type="ECO:0000256" key="1">
    <source>
        <dbReference type="SAM" id="Coils"/>
    </source>
</evidence>
<protein>
    <submittedName>
        <fullName evidence="3">Uncharacterized protein</fullName>
    </submittedName>
</protein>
<feature type="coiled-coil region" evidence="1">
    <location>
        <begin position="1"/>
        <end position="36"/>
    </location>
</feature>
<evidence type="ECO:0000313" key="3">
    <source>
        <dbReference type="EMBL" id="KAL2039838.1"/>
    </source>
</evidence>
<proteinExistence type="predicted"/>
<comment type="caution">
    <text evidence="3">The sequence shown here is derived from an EMBL/GenBank/DDBJ whole genome shotgun (WGS) entry which is preliminary data.</text>
</comment>
<keyword evidence="1" id="KW-0175">Coiled coil</keyword>
<dbReference type="Proteomes" id="UP001590950">
    <property type="component" value="Unassembled WGS sequence"/>
</dbReference>
<evidence type="ECO:0000313" key="4">
    <source>
        <dbReference type="Proteomes" id="UP001590950"/>
    </source>
</evidence>
<dbReference type="EMBL" id="JBEFKJ010000023">
    <property type="protein sequence ID" value="KAL2039838.1"/>
    <property type="molecule type" value="Genomic_DNA"/>
</dbReference>
<gene>
    <name evidence="3" type="ORF">N7G274_007239</name>
</gene>
<feature type="compositionally biased region" description="Acidic residues" evidence="2">
    <location>
        <begin position="86"/>
        <end position="100"/>
    </location>
</feature>
<name>A0ABR4A2F8_9LECA</name>
<evidence type="ECO:0000256" key="2">
    <source>
        <dbReference type="SAM" id="MobiDB-lite"/>
    </source>
</evidence>
<reference evidence="3 4" key="1">
    <citation type="submission" date="2024-09" db="EMBL/GenBank/DDBJ databases">
        <title>Rethinking Asexuality: The Enigmatic Case of Functional Sexual Genes in Lepraria (Stereocaulaceae).</title>
        <authorList>
            <person name="Doellman M."/>
            <person name="Sun Y."/>
            <person name="Barcenas-Pena A."/>
            <person name="Lumbsch H.T."/>
            <person name="Grewe F."/>
        </authorList>
    </citation>
    <scope>NUCLEOTIDE SEQUENCE [LARGE SCALE GENOMIC DNA]</scope>
    <source>
        <strain evidence="3 4">Mercado 3170</strain>
    </source>
</reference>
<sequence>MGQAVNVAEKLEEIKKEAAEEAIAKYTAQLQAQERGKLTAVEVEAARALAKAAAVAKAKAKAARKAREDTQVAIQNSADKTVPSPTEEDEFSEDSIDPDPEVQKSMDEQENWEEWQRQQHTYSVKATLKADTHTGQRVRRSNRIGIEN</sequence>
<organism evidence="3 4">
    <name type="scientific">Stereocaulon virgatum</name>
    <dbReference type="NCBI Taxonomy" id="373712"/>
    <lineage>
        <taxon>Eukaryota</taxon>
        <taxon>Fungi</taxon>
        <taxon>Dikarya</taxon>
        <taxon>Ascomycota</taxon>
        <taxon>Pezizomycotina</taxon>
        <taxon>Lecanoromycetes</taxon>
        <taxon>OSLEUM clade</taxon>
        <taxon>Lecanoromycetidae</taxon>
        <taxon>Lecanorales</taxon>
        <taxon>Lecanorineae</taxon>
        <taxon>Stereocaulaceae</taxon>
        <taxon>Stereocaulon</taxon>
    </lineage>
</organism>
<keyword evidence="4" id="KW-1185">Reference proteome</keyword>
<accession>A0ABR4A2F8</accession>
<feature type="region of interest" description="Disordered" evidence="2">
    <location>
        <begin position="67"/>
        <end position="148"/>
    </location>
</feature>